<dbReference type="EMBL" id="NSIT01000091">
    <property type="protein sequence ID" value="PJE79158.1"/>
    <property type="molecule type" value="Genomic_DNA"/>
</dbReference>
<feature type="region of interest" description="Disordered" evidence="1">
    <location>
        <begin position="231"/>
        <end position="255"/>
    </location>
</feature>
<evidence type="ECO:0000256" key="1">
    <source>
        <dbReference type="SAM" id="MobiDB-lite"/>
    </source>
</evidence>
<evidence type="ECO:0000256" key="2">
    <source>
        <dbReference type="SAM" id="Phobius"/>
    </source>
</evidence>
<feature type="compositionally biased region" description="Polar residues" evidence="1">
    <location>
        <begin position="1"/>
        <end position="11"/>
    </location>
</feature>
<name>A0A2H9T7K1_9ZZZZ</name>
<comment type="caution">
    <text evidence="3">The sequence shown here is derived from an EMBL/GenBank/DDBJ whole genome shotgun (WGS) entry which is preliminary data.</text>
</comment>
<keyword evidence="2" id="KW-1133">Transmembrane helix</keyword>
<keyword evidence="2" id="KW-0812">Transmembrane</keyword>
<keyword evidence="2" id="KW-0472">Membrane</keyword>
<gene>
    <name evidence="3" type="ORF">CI610_01877</name>
</gene>
<dbReference type="AlphaFoldDB" id="A0A2H9T7K1"/>
<feature type="compositionally biased region" description="Low complexity" evidence="1">
    <location>
        <begin position="231"/>
        <end position="247"/>
    </location>
</feature>
<evidence type="ECO:0000313" key="3">
    <source>
        <dbReference type="EMBL" id="PJE79158.1"/>
    </source>
</evidence>
<feature type="transmembrane region" description="Helical" evidence="2">
    <location>
        <begin position="310"/>
        <end position="335"/>
    </location>
</feature>
<organism evidence="3">
    <name type="scientific">invertebrate metagenome</name>
    <dbReference type="NCBI Taxonomy" id="1711999"/>
    <lineage>
        <taxon>unclassified sequences</taxon>
        <taxon>metagenomes</taxon>
        <taxon>organismal metagenomes</taxon>
    </lineage>
</organism>
<protein>
    <submittedName>
        <fullName evidence="3">Uncharacterized protein</fullName>
    </submittedName>
</protein>
<accession>A0A2H9T7K1</accession>
<proteinExistence type="predicted"/>
<sequence>MDNRTNHSPPTGRSPVSAHNPGSTTKTGHSITLEHASWYGRLVKAIQNLKYRFVSRHGKDAMKIFDAYHTGKRRYIQRSQPGKCYFGSRYYRALNDYKIALAMHQTGMGVITLLQSKENGQITLNEGNNSNAMTDALQQIDTVLKQSVTEILYSLLTSGRKIPPAFIKRALIPHLTEQMIEQSRCTPKQALRQVHQKVRAAGIATEQDITFERILTLKNALRWQYLPQAEPTTPFTSKPSSKPFSSTQPWLTQPTLSAPESSRYLLDEEDKTYIRLAVDNGGSIKIPRHDLRNRIKRLVLRNKRNAANRLAGLGIAMTVAGVATGGIGAVVAVFIQTVSTLSAITGLKRGINMIRLARALARVRHNTDAARLWQQGAGTDDFNEKRFSEFIDDLKLICSKESITAIHTAYAELEKDCNKREKILAAHDDGSLDHAIMVEESRARYLHRRAKLDEKFKAFDLFYTSVVSDIKHMDTQWYSFSHQLWHNHFRHMSSQQRQELFRKAAEDPMLQGERYYFDPEKTPWIPTLFSSVITKSQEQNKKAVAQALEFLETDDKHAHKAAQAAIRLYQETAEFHLVKNSLKEYIKQWGKTVATSVKARAPQLFLRSTFLSGVELELGRLIPELSNKMKDSLPRISGEGVIVFASFLMGDIIVEALNSTQRNDRLRKIRTGGTDFTHTGFFGHFKRERTGREEVNTVRGAAKAKLDEMVSQLNTMHKQQKTLSEELAALEALSKTRSHKPFGGLTEEESHRAVVLLMRRQMLKETLDHKVTGAVGLFYSTVCNKASALDKRMVDIISPAG</sequence>
<reference evidence="3" key="1">
    <citation type="journal article" date="2017" name="Appl. Environ. Microbiol.">
        <title>Molecular characterization of an Endozoicomonas-like organism causing infection in king scallop Pecten maximus L.</title>
        <authorList>
            <person name="Cano I."/>
            <person name="van Aerle R."/>
            <person name="Ross S."/>
            <person name="Verner-Jeffreys D.W."/>
            <person name="Paley R.K."/>
            <person name="Rimmer G."/>
            <person name="Ryder D."/>
            <person name="Hooper P."/>
            <person name="Stone D."/>
            <person name="Feist S.W."/>
        </authorList>
    </citation>
    <scope>NUCLEOTIDE SEQUENCE</scope>
</reference>
<feature type="region of interest" description="Disordered" evidence="1">
    <location>
        <begin position="1"/>
        <end position="27"/>
    </location>
</feature>